<organism evidence="1 2">
    <name type="scientific">Phyllobacterium bourgognense</name>
    <dbReference type="NCBI Taxonomy" id="314236"/>
    <lineage>
        <taxon>Bacteria</taxon>
        <taxon>Pseudomonadati</taxon>
        <taxon>Pseudomonadota</taxon>
        <taxon>Alphaproteobacteria</taxon>
        <taxon>Hyphomicrobiales</taxon>
        <taxon>Phyllobacteriaceae</taxon>
        <taxon>Phyllobacterium</taxon>
    </lineage>
</organism>
<dbReference type="EMBL" id="QPJM01000005">
    <property type="protein sequence ID" value="RCW83743.1"/>
    <property type="molecule type" value="Genomic_DNA"/>
</dbReference>
<accession>A0A368YU89</accession>
<name>A0A368YU89_9HYPH</name>
<proteinExistence type="predicted"/>
<protein>
    <submittedName>
        <fullName evidence="1">Uncharacterized protein</fullName>
    </submittedName>
</protein>
<keyword evidence="2" id="KW-1185">Reference proteome</keyword>
<sequence>MNEYRKLIMPFTIGMRRPAVQRSTLHRQNSVHNGPLPSLTDVPLLESTFREDFYPMGSDCAWPHIARSKI</sequence>
<gene>
    <name evidence="1" type="ORF">C7476_105238</name>
</gene>
<reference evidence="1 2" key="1">
    <citation type="submission" date="2018-07" db="EMBL/GenBank/DDBJ databases">
        <title>Genomic Encyclopedia of Type Strains, Phase III (KMG-III): the genomes of soil and plant-associated and newly described type strains.</title>
        <authorList>
            <person name="Whitman W."/>
        </authorList>
    </citation>
    <scope>NUCLEOTIDE SEQUENCE [LARGE SCALE GENOMIC DNA]</scope>
    <source>
        <strain evidence="1 2">31-25a</strain>
    </source>
</reference>
<dbReference type="AlphaFoldDB" id="A0A368YU89"/>
<evidence type="ECO:0000313" key="1">
    <source>
        <dbReference type="EMBL" id="RCW83743.1"/>
    </source>
</evidence>
<comment type="caution">
    <text evidence="1">The sequence shown here is derived from an EMBL/GenBank/DDBJ whole genome shotgun (WGS) entry which is preliminary data.</text>
</comment>
<evidence type="ECO:0000313" key="2">
    <source>
        <dbReference type="Proteomes" id="UP000253324"/>
    </source>
</evidence>
<dbReference type="Proteomes" id="UP000253324">
    <property type="component" value="Unassembled WGS sequence"/>
</dbReference>